<feature type="signal peptide" evidence="3">
    <location>
        <begin position="1"/>
        <end position="29"/>
    </location>
</feature>
<protein>
    <recommendedName>
        <fullName evidence="4">SbsC C-terminal domain-containing protein</fullName>
    </recommendedName>
</protein>
<comment type="caution">
    <text evidence="5">The sequence shown here is derived from an EMBL/GenBank/DDBJ whole genome shotgun (WGS) entry which is preliminary data.</text>
</comment>
<organism evidence="5 6">
    <name type="scientific">Fictibacillus terranigra</name>
    <dbReference type="NCBI Taxonomy" id="3058424"/>
    <lineage>
        <taxon>Bacteria</taxon>
        <taxon>Bacillati</taxon>
        <taxon>Bacillota</taxon>
        <taxon>Bacilli</taxon>
        <taxon>Bacillales</taxon>
        <taxon>Fictibacillaceae</taxon>
        <taxon>Fictibacillus</taxon>
    </lineage>
</organism>
<feature type="coiled-coil region" evidence="2">
    <location>
        <begin position="270"/>
        <end position="313"/>
    </location>
</feature>
<dbReference type="InterPro" id="IPR041378">
    <property type="entry name" value="S-layer_SbsC_C"/>
</dbReference>
<keyword evidence="6" id="KW-1185">Reference proteome</keyword>
<name>A0ABT8E224_9BACL</name>
<dbReference type="Gene3D" id="2.60.40.1220">
    <property type="match status" value="2"/>
</dbReference>
<evidence type="ECO:0000256" key="2">
    <source>
        <dbReference type="SAM" id="Coils"/>
    </source>
</evidence>
<keyword evidence="1 3" id="KW-0732">Signal</keyword>
<evidence type="ECO:0000313" key="6">
    <source>
        <dbReference type="Proteomes" id="UP001168694"/>
    </source>
</evidence>
<evidence type="ECO:0000313" key="5">
    <source>
        <dbReference type="EMBL" id="MDN4071937.1"/>
    </source>
</evidence>
<feature type="domain" description="SbsC C-terminal" evidence="4">
    <location>
        <begin position="48"/>
        <end position="180"/>
    </location>
</feature>
<sequence>MDKKKALKIATATTVAASAFVSVAPATSAASTTTASKAVTKAEADAKKVKDLYNAKKLSFKKISYKTATASYNKAVAEVKKLSKGKTKTALENRLKSVKSIHTYAANYNKAVDLGAALATATSNVNAELKKASFDLAGAKKDQAALKTATTNFTKQVAKGTVYGESPRAQFNAKYLTPAKTAATAVDKKIKAVEAELNDVKIATADAVALESAVKGLKDEASVATAEKLLTAAKASFAKVDTASAKSSLSKRIAAAEKTLGDFKTEWNEVKTATADVVKLEEAVKVLKDEASVKAAEELLDAAKASYAKVDTESAKADLGKRIEDAGKAIEAKKAELAVPKVESVSAVNAKTITVTFSKALDAKTLKANNTDVITVAAGDNAHDAGTITQELSADGKTLTLKAANYFKGEYTVKVPFEIVKAVSGQFVSPVNQKVTVSDTAAPVLSSAKATVKDTKDGIKSVTLTFNEDVSSIDTVKIGNQNYTPVIVGNTATINIDLDATKAYDLTVVNATDAAGNMKDVQSAPVTVSVDNVAPSITSVVPAGENKVKVTLDKELKNNSLVISAKVGTFTTNIFSSAVVNPENKKEYTVTLNSSYLFKNGSTDTVTLTVAKDALQDSLGNSNATEITKSVTLAKDTTAPAVSNVATTVVNGKVTAFELTFNEEVTSLDASKVYVVNSKGEIMSLANVATPLVKVDDNKKVVFTLANGLTADKYSFDLSEGFVTDKSLAANKNTKYSFMVDVTEAGKPVETTFTIADVTEADNILTVDFGAKVKATGTGSALNPASYQVNGVTLPSDTKIEFAQDSNGVVQSKVVITLPGGFVKTSDTKAVFRVTGVQTLDNKVSNPFIKTIDIEDNTAPEAKSIVATDLDEITVTYSEALSALALGSDVADEVKLYDSKGASVAIEGATVSAEGKLVLTVADSSAVTKLTTVETKETADIKDLAGIIQKAGLTVNK</sequence>
<evidence type="ECO:0000259" key="4">
    <source>
        <dbReference type="Pfam" id="PF18058"/>
    </source>
</evidence>
<keyword evidence="2" id="KW-0175">Coiled coil</keyword>
<proteinExistence type="predicted"/>
<evidence type="ECO:0000256" key="3">
    <source>
        <dbReference type="SAM" id="SignalP"/>
    </source>
</evidence>
<dbReference type="InterPro" id="IPR014755">
    <property type="entry name" value="Cu-Rt/internalin_Ig-like"/>
</dbReference>
<feature type="chain" id="PRO_5047453219" description="SbsC C-terminal domain-containing protein" evidence="3">
    <location>
        <begin position="30"/>
        <end position="957"/>
    </location>
</feature>
<dbReference type="Proteomes" id="UP001168694">
    <property type="component" value="Unassembled WGS sequence"/>
</dbReference>
<accession>A0ABT8E224</accession>
<dbReference type="RefSeq" id="WP_290398086.1">
    <property type="nucleotide sequence ID" value="NZ_JAUHLN010000001.1"/>
</dbReference>
<reference evidence="5" key="1">
    <citation type="submission" date="2023-06" db="EMBL/GenBank/DDBJ databases">
        <title>Draft Genome Sequences of Representative Paenibacillus Polymyxa, Bacillus cereus, Fictibacillus sp., and Brevibacillus agri Strains Isolated from Amazonian Dark Earth.</title>
        <authorList>
            <person name="Pellegrinetti T.A."/>
            <person name="Cunha I.C.M."/>
            <person name="Chaves M.G."/>
            <person name="Freitas A.S."/>
            <person name="Silva A.V.R."/>
            <person name="Tsai S.M."/>
            <person name="Mendes L.W."/>
        </authorList>
    </citation>
    <scope>NUCLEOTIDE SEQUENCE</scope>
    <source>
        <strain evidence="5">CENA-BCM004</strain>
    </source>
</reference>
<dbReference type="Pfam" id="PF18058">
    <property type="entry name" value="SbsC_C"/>
    <property type="match status" value="1"/>
</dbReference>
<dbReference type="EMBL" id="JAUHLN010000001">
    <property type="protein sequence ID" value="MDN4071937.1"/>
    <property type="molecule type" value="Genomic_DNA"/>
</dbReference>
<gene>
    <name evidence="5" type="ORF">QYF49_02685</name>
</gene>
<evidence type="ECO:0000256" key="1">
    <source>
        <dbReference type="ARBA" id="ARBA00022729"/>
    </source>
</evidence>